<proteinExistence type="predicted"/>
<dbReference type="EMBL" id="ASHM01029066">
    <property type="protein sequence ID" value="PNX75448.1"/>
    <property type="molecule type" value="Genomic_DNA"/>
</dbReference>
<sequence length="68" mass="7826">MFDIRMMSIYCPSKLLGRFLTVIDDVNTLINGLGPTPEAIYTPVMYKTLFLFTEMGEKHHLTKVDSDR</sequence>
<dbReference type="Proteomes" id="UP000236291">
    <property type="component" value="Unassembled WGS sequence"/>
</dbReference>
<comment type="caution">
    <text evidence="1">The sequence shown here is derived from an EMBL/GenBank/DDBJ whole genome shotgun (WGS) entry which is preliminary data.</text>
</comment>
<reference evidence="1 2" key="2">
    <citation type="journal article" date="2017" name="Front. Plant Sci.">
        <title>Gene Classification and Mining of Molecular Markers Useful in Red Clover (Trifolium pratense) Breeding.</title>
        <authorList>
            <person name="Istvanek J."/>
            <person name="Dluhosova J."/>
            <person name="Dluhos P."/>
            <person name="Patkova L."/>
            <person name="Nedelnik J."/>
            <person name="Repkova J."/>
        </authorList>
    </citation>
    <scope>NUCLEOTIDE SEQUENCE [LARGE SCALE GENOMIC DNA]</scope>
    <source>
        <strain evidence="2">cv. Tatra</strain>
        <tissue evidence="1">Young leaves</tissue>
    </source>
</reference>
<dbReference type="AlphaFoldDB" id="A0A2K3LA89"/>
<evidence type="ECO:0000313" key="1">
    <source>
        <dbReference type="EMBL" id="PNX75448.1"/>
    </source>
</evidence>
<organism evidence="1 2">
    <name type="scientific">Trifolium pratense</name>
    <name type="common">Red clover</name>
    <dbReference type="NCBI Taxonomy" id="57577"/>
    <lineage>
        <taxon>Eukaryota</taxon>
        <taxon>Viridiplantae</taxon>
        <taxon>Streptophyta</taxon>
        <taxon>Embryophyta</taxon>
        <taxon>Tracheophyta</taxon>
        <taxon>Spermatophyta</taxon>
        <taxon>Magnoliopsida</taxon>
        <taxon>eudicotyledons</taxon>
        <taxon>Gunneridae</taxon>
        <taxon>Pentapetalae</taxon>
        <taxon>rosids</taxon>
        <taxon>fabids</taxon>
        <taxon>Fabales</taxon>
        <taxon>Fabaceae</taxon>
        <taxon>Papilionoideae</taxon>
        <taxon>50 kb inversion clade</taxon>
        <taxon>NPAAA clade</taxon>
        <taxon>Hologalegina</taxon>
        <taxon>IRL clade</taxon>
        <taxon>Trifolieae</taxon>
        <taxon>Trifolium</taxon>
    </lineage>
</organism>
<evidence type="ECO:0000313" key="2">
    <source>
        <dbReference type="Proteomes" id="UP000236291"/>
    </source>
</evidence>
<name>A0A2K3LA89_TRIPR</name>
<feature type="non-terminal residue" evidence="1">
    <location>
        <position position="68"/>
    </location>
</feature>
<gene>
    <name evidence="1" type="ORF">L195_g031384</name>
</gene>
<accession>A0A2K3LA89</accession>
<reference evidence="1 2" key="1">
    <citation type="journal article" date="2014" name="Am. J. Bot.">
        <title>Genome assembly and annotation for red clover (Trifolium pratense; Fabaceae).</title>
        <authorList>
            <person name="Istvanek J."/>
            <person name="Jaros M."/>
            <person name="Krenek A."/>
            <person name="Repkova J."/>
        </authorList>
    </citation>
    <scope>NUCLEOTIDE SEQUENCE [LARGE SCALE GENOMIC DNA]</scope>
    <source>
        <strain evidence="2">cv. Tatra</strain>
        <tissue evidence="1">Young leaves</tissue>
    </source>
</reference>
<protein>
    <submittedName>
        <fullName evidence="1">Uncharacterized protein</fullName>
    </submittedName>
</protein>